<protein>
    <submittedName>
        <fullName evidence="10">TonB-linked SusC/RagA family outer membrane protein</fullName>
    </submittedName>
</protein>
<feature type="domain" description="TonB-dependent receptor plug" evidence="9">
    <location>
        <begin position="133"/>
        <end position="240"/>
    </location>
</feature>
<dbReference type="Pfam" id="PF13715">
    <property type="entry name" value="CarbopepD_reg_2"/>
    <property type="match status" value="1"/>
</dbReference>
<keyword evidence="11" id="KW-1185">Reference proteome</keyword>
<dbReference type="SUPFAM" id="SSF56935">
    <property type="entry name" value="Porins"/>
    <property type="match status" value="1"/>
</dbReference>
<dbReference type="SUPFAM" id="SSF49464">
    <property type="entry name" value="Carboxypeptidase regulatory domain-like"/>
    <property type="match status" value="1"/>
</dbReference>
<sequence length="1016" mass="111502">MEYVARGCLVATLVGTCLTPLLALAAPASSTLAAHIIFQERVVTGQILSADDNSSIPGVSVVIKGTTQGTNTDADGKFRISVPSASSVLVFSAVGFVTQEITVGNQSAVNITLASDLKSLSEVVVVGYGVQKKSQMTGAISSVSAKEISELPITNAQQALQGRAAGVDVNMAGSKPGATPQIRIRGRRSFNASNDPLFVVDGIPLASGIEDINPNDIASMEVLKDASSTAIYGSRGANGVVIITTKRGTPGRTTVSVDAYTGINQSLGRIDVMNGAEFAEYKRESRRAVNAYTTDEALFEPVEMESIQMGRSTDYPAALLRTGAIQNYQIGVSGGTEKTQFNISSNYFQDKGVVKNQDFTRFTFRVNLDHRINNRIKIGTSTLGVYSLRNGENFNPLGGALAENPLGKPFDDNGLMIFLPTQDGLRTNPYAEIVPGAIIDERKNYRIFNSLYGEVDIISGLKYRFNFGPDFKIDRYGQFFGRQTNARRGADPTANVFNRFQFNYTLENILTYTKQFNQVHNLNVTLLQSFQKNHDERSEIRVTGVPAETQQFYNLGNASLVNGVGTGLSEWALLSYMARVQYDFKEKYLLTATMRADGSSRFGANNQFGYFPSVAVGWNIADEPFMQTIRALDVLKLRLSYGVTGNTAINPYQTQALLSRTSYAWDNTAAFGYRPGSIGNPNLRWESSATSNAGLDFSFWSGRISGSLEYYITNTTDLLAPQPLPNSTGFGGFTTNIGHTRNRGIELTMTTVNVDKGDFTWTTDWMFGRNKEEIVELANGKVDDVAAGRFIGQPLSVVFDYRKIGIWQTNEAEEARKYQSVVGEIKVQDVNGDGLINADDRVILGSAIPDFIAGVTNRFSYKGIDLAFFLYARAGQFIVSGFHQGNNTLAGRYNNLDIDYWTPTNPTNDFPRPNVNQETPRYSSTLRYFDGSFLKVRNINLGYNVPANWASKLKMQSLRVYSSIQQPFIFSEYRSKYKGIDPEVELDNGPSNENRAIGSDLSPATMVITFGINAKF</sequence>
<keyword evidence="3 7" id="KW-1134">Transmembrane beta strand</keyword>
<dbReference type="InterPro" id="IPR008969">
    <property type="entry name" value="CarboxyPept-like_regulatory"/>
</dbReference>
<feature type="signal peptide" evidence="8">
    <location>
        <begin position="1"/>
        <end position="25"/>
    </location>
</feature>
<dbReference type="FunFam" id="2.170.130.10:FF:000008">
    <property type="entry name" value="SusC/RagA family TonB-linked outer membrane protein"/>
    <property type="match status" value="1"/>
</dbReference>
<comment type="subcellular location">
    <subcellularLocation>
        <location evidence="1 7">Cell outer membrane</location>
        <topology evidence="1 7">Multi-pass membrane protein</topology>
    </subcellularLocation>
</comment>
<dbReference type="InterPro" id="IPR036942">
    <property type="entry name" value="Beta-barrel_TonB_sf"/>
</dbReference>
<evidence type="ECO:0000256" key="1">
    <source>
        <dbReference type="ARBA" id="ARBA00004571"/>
    </source>
</evidence>
<evidence type="ECO:0000256" key="4">
    <source>
        <dbReference type="ARBA" id="ARBA00022692"/>
    </source>
</evidence>
<feature type="chain" id="PRO_5032510083" evidence="8">
    <location>
        <begin position="26"/>
        <end position="1016"/>
    </location>
</feature>
<dbReference type="InterPro" id="IPR039426">
    <property type="entry name" value="TonB-dep_rcpt-like"/>
</dbReference>
<dbReference type="PROSITE" id="PS52016">
    <property type="entry name" value="TONB_DEPENDENT_REC_3"/>
    <property type="match status" value="1"/>
</dbReference>
<keyword evidence="8" id="KW-0732">Signal</keyword>
<evidence type="ECO:0000256" key="8">
    <source>
        <dbReference type="SAM" id="SignalP"/>
    </source>
</evidence>
<dbReference type="Gene3D" id="2.170.130.10">
    <property type="entry name" value="TonB-dependent receptor, plug domain"/>
    <property type="match status" value="1"/>
</dbReference>
<proteinExistence type="inferred from homology"/>
<comment type="similarity">
    <text evidence="7">Belongs to the TonB-dependent receptor family.</text>
</comment>
<dbReference type="InterPro" id="IPR012910">
    <property type="entry name" value="Plug_dom"/>
</dbReference>
<dbReference type="InterPro" id="IPR023996">
    <property type="entry name" value="TonB-dep_OMP_SusC/RagA"/>
</dbReference>
<comment type="caution">
    <text evidence="10">The sequence shown here is derived from an EMBL/GenBank/DDBJ whole genome shotgun (WGS) entry which is preliminary data.</text>
</comment>
<accession>A0A840TWI3</accession>
<gene>
    <name evidence="10" type="ORF">HNQ92_004107</name>
</gene>
<keyword evidence="2 7" id="KW-0813">Transport</keyword>
<organism evidence="10 11">
    <name type="scientific">Rhabdobacter roseus</name>
    <dbReference type="NCBI Taxonomy" id="1655419"/>
    <lineage>
        <taxon>Bacteria</taxon>
        <taxon>Pseudomonadati</taxon>
        <taxon>Bacteroidota</taxon>
        <taxon>Cytophagia</taxon>
        <taxon>Cytophagales</taxon>
        <taxon>Cytophagaceae</taxon>
        <taxon>Rhabdobacter</taxon>
    </lineage>
</organism>
<evidence type="ECO:0000256" key="7">
    <source>
        <dbReference type="PROSITE-ProRule" id="PRU01360"/>
    </source>
</evidence>
<keyword evidence="5 7" id="KW-0472">Membrane</keyword>
<dbReference type="EMBL" id="JACHGF010000007">
    <property type="protein sequence ID" value="MBB5285947.1"/>
    <property type="molecule type" value="Genomic_DNA"/>
</dbReference>
<keyword evidence="6 7" id="KW-0998">Cell outer membrane</keyword>
<evidence type="ECO:0000256" key="6">
    <source>
        <dbReference type="ARBA" id="ARBA00023237"/>
    </source>
</evidence>
<dbReference type="NCBIfam" id="TIGR04057">
    <property type="entry name" value="SusC_RagA_signa"/>
    <property type="match status" value="1"/>
</dbReference>
<dbReference type="InterPro" id="IPR023997">
    <property type="entry name" value="TonB-dep_OMP_SusC/RagA_CS"/>
</dbReference>
<name>A0A840TWI3_9BACT</name>
<dbReference type="Gene3D" id="2.60.40.1120">
    <property type="entry name" value="Carboxypeptidase-like, regulatory domain"/>
    <property type="match status" value="1"/>
</dbReference>
<evidence type="ECO:0000256" key="3">
    <source>
        <dbReference type="ARBA" id="ARBA00022452"/>
    </source>
</evidence>
<evidence type="ECO:0000256" key="5">
    <source>
        <dbReference type="ARBA" id="ARBA00023136"/>
    </source>
</evidence>
<evidence type="ECO:0000256" key="2">
    <source>
        <dbReference type="ARBA" id="ARBA00022448"/>
    </source>
</evidence>
<evidence type="ECO:0000313" key="11">
    <source>
        <dbReference type="Proteomes" id="UP000557307"/>
    </source>
</evidence>
<evidence type="ECO:0000313" key="10">
    <source>
        <dbReference type="EMBL" id="MBB5285947.1"/>
    </source>
</evidence>
<dbReference type="Gene3D" id="2.40.170.20">
    <property type="entry name" value="TonB-dependent receptor, beta-barrel domain"/>
    <property type="match status" value="1"/>
</dbReference>
<dbReference type="NCBIfam" id="TIGR04056">
    <property type="entry name" value="OMP_RagA_SusC"/>
    <property type="match status" value="1"/>
</dbReference>
<dbReference type="Proteomes" id="UP000557307">
    <property type="component" value="Unassembled WGS sequence"/>
</dbReference>
<dbReference type="InterPro" id="IPR037066">
    <property type="entry name" value="Plug_dom_sf"/>
</dbReference>
<reference evidence="10 11" key="1">
    <citation type="submission" date="2020-08" db="EMBL/GenBank/DDBJ databases">
        <title>Genomic Encyclopedia of Type Strains, Phase IV (KMG-IV): sequencing the most valuable type-strain genomes for metagenomic binning, comparative biology and taxonomic classification.</title>
        <authorList>
            <person name="Goeker M."/>
        </authorList>
    </citation>
    <scope>NUCLEOTIDE SEQUENCE [LARGE SCALE GENOMIC DNA]</scope>
    <source>
        <strain evidence="10 11">DSM 105074</strain>
    </source>
</reference>
<dbReference type="Pfam" id="PF07715">
    <property type="entry name" value="Plug"/>
    <property type="match status" value="1"/>
</dbReference>
<evidence type="ECO:0000259" key="9">
    <source>
        <dbReference type="Pfam" id="PF07715"/>
    </source>
</evidence>
<dbReference type="AlphaFoldDB" id="A0A840TWI3"/>
<keyword evidence="4 7" id="KW-0812">Transmembrane</keyword>
<dbReference type="GO" id="GO:0009279">
    <property type="term" value="C:cell outer membrane"/>
    <property type="evidence" value="ECO:0007669"/>
    <property type="project" value="UniProtKB-SubCell"/>
</dbReference>